<dbReference type="AlphaFoldDB" id="A0A1E5IHN1"/>
<comment type="caution">
    <text evidence="1">The sequence shown here is derived from an EMBL/GenBank/DDBJ whole genome shotgun (WGS) entry which is preliminary data.</text>
</comment>
<dbReference type="EMBL" id="LNVX01000508">
    <property type="protein sequence ID" value="OEG69990.1"/>
    <property type="molecule type" value="Genomic_DNA"/>
</dbReference>
<evidence type="ECO:0000313" key="1">
    <source>
        <dbReference type="EMBL" id="OEG69990.1"/>
    </source>
</evidence>
<evidence type="ECO:0000313" key="2">
    <source>
        <dbReference type="Proteomes" id="UP000095237"/>
    </source>
</evidence>
<sequence>MALGANALDKHANCFALINDWTEIIFIENGNYVKHNCSMAAEASPNENSIEFKQVQEKLLSLNKALTSSLQDNR</sequence>
<keyword evidence="2" id="KW-1185">Reference proteome</keyword>
<gene>
    <name evidence="1" type="ORF">ATZ36_01770</name>
</gene>
<proteinExistence type="predicted"/>
<protein>
    <submittedName>
        <fullName evidence="1">Uncharacterized protein</fullName>
    </submittedName>
</protein>
<organism evidence="1 2">
    <name type="scientific">Endomicrobium trichonymphae</name>
    <dbReference type="NCBI Taxonomy" id="1408204"/>
    <lineage>
        <taxon>Bacteria</taxon>
        <taxon>Pseudomonadati</taxon>
        <taxon>Elusimicrobiota</taxon>
        <taxon>Endomicrobiia</taxon>
        <taxon>Endomicrobiales</taxon>
        <taxon>Endomicrobiaceae</taxon>
        <taxon>Candidatus Endomicrobiellum</taxon>
    </lineage>
</organism>
<reference evidence="1 2" key="1">
    <citation type="submission" date="2015-11" db="EMBL/GenBank/DDBJ databases">
        <title>Evidence for parallel genomic evolution in an endosymbiosis of termite gut flagellates.</title>
        <authorList>
            <person name="Zheng H."/>
        </authorList>
    </citation>
    <scope>NUCLEOTIDE SEQUENCE [LARGE SCALE GENOMIC DNA]</scope>
    <source>
        <strain evidence="1 2">CET450</strain>
    </source>
</reference>
<dbReference type="Proteomes" id="UP000095237">
    <property type="component" value="Unassembled WGS sequence"/>
</dbReference>
<name>A0A1E5IHN1_ENDTX</name>
<accession>A0A1E5IHN1</accession>